<feature type="compositionally biased region" description="Polar residues" evidence="1">
    <location>
        <begin position="408"/>
        <end position="421"/>
    </location>
</feature>
<dbReference type="EMBL" id="CCKQ01007221">
    <property type="protein sequence ID" value="CDW78577.1"/>
    <property type="molecule type" value="Genomic_DNA"/>
</dbReference>
<feature type="region of interest" description="Disordered" evidence="1">
    <location>
        <begin position="406"/>
        <end position="427"/>
    </location>
</feature>
<reference evidence="2 3" key="1">
    <citation type="submission" date="2014-06" db="EMBL/GenBank/DDBJ databases">
        <authorList>
            <person name="Swart Estienne"/>
        </authorList>
    </citation>
    <scope>NUCLEOTIDE SEQUENCE [LARGE SCALE GENOMIC DNA]</scope>
    <source>
        <strain evidence="2 3">130c</strain>
    </source>
</reference>
<feature type="compositionally biased region" description="Polar residues" evidence="1">
    <location>
        <begin position="725"/>
        <end position="734"/>
    </location>
</feature>
<protein>
    <submittedName>
        <fullName evidence="2">Uncharacterized protein</fullName>
    </submittedName>
</protein>
<feature type="region of interest" description="Disordered" evidence="1">
    <location>
        <begin position="816"/>
        <end position="844"/>
    </location>
</feature>
<dbReference type="AlphaFoldDB" id="A0A078AAF9"/>
<feature type="compositionally biased region" description="Polar residues" evidence="1">
    <location>
        <begin position="744"/>
        <end position="759"/>
    </location>
</feature>
<feature type="compositionally biased region" description="Polar residues" evidence="1">
    <location>
        <begin position="30"/>
        <end position="42"/>
    </location>
</feature>
<keyword evidence="3" id="KW-1185">Reference proteome</keyword>
<feature type="region of interest" description="Disordered" evidence="1">
    <location>
        <begin position="725"/>
        <end position="759"/>
    </location>
</feature>
<organism evidence="2 3">
    <name type="scientific">Stylonychia lemnae</name>
    <name type="common">Ciliate</name>
    <dbReference type="NCBI Taxonomy" id="5949"/>
    <lineage>
        <taxon>Eukaryota</taxon>
        <taxon>Sar</taxon>
        <taxon>Alveolata</taxon>
        <taxon>Ciliophora</taxon>
        <taxon>Intramacronucleata</taxon>
        <taxon>Spirotrichea</taxon>
        <taxon>Stichotrichia</taxon>
        <taxon>Sporadotrichida</taxon>
        <taxon>Oxytrichidae</taxon>
        <taxon>Stylonychinae</taxon>
        <taxon>Stylonychia</taxon>
    </lineage>
</organism>
<evidence type="ECO:0000313" key="2">
    <source>
        <dbReference type="EMBL" id="CDW78577.1"/>
    </source>
</evidence>
<name>A0A078AAF9_STYLE</name>
<dbReference type="InParanoid" id="A0A078AAF9"/>
<feature type="region of interest" description="Disordered" evidence="1">
    <location>
        <begin position="932"/>
        <end position="1011"/>
    </location>
</feature>
<evidence type="ECO:0000313" key="3">
    <source>
        <dbReference type="Proteomes" id="UP000039865"/>
    </source>
</evidence>
<sequence>MSSFNRNQDQSDENEPKKSKSRPSLLAESSYINNKGSISSQKDLIADQMPGEKNTQQLGKVRLPDKDDKKMKRYLIKIFEKLKEGQNNMSCMIENNESPDLLNEHSNSVQEQLLKKENQSSLTDFNSSLIIKNGRGKEITSGPGGLSNGRNGISNIKMQFHTQNNFYPSTKSSQAIFKSRTTGNQPYNASKQQKAKKYENTDNLIQEESGEDNQIQSEDDEEDFQLPVNHQNGTNIQQHTEKLKINRVKKLKKNSNNNLTPNQGNNILAKGENIIDKKQKQQQRMQNLEDSPSQLPNQIYQNNPQNFQIPILSRGTNNHNIFHNNNSTSVPRPTLASEIKLLKEINGQSPQGFNKKISNQFIQNNNLANFMWNSSTNDNTEPVTGKINQREILSKQGNRPMREYNLLEGSNQPQGRPMTRSNQRRPVSRQVNQFDNSGIGAQKMLVQQQMRNTHFGDGGFGFAQKLKEPNTKQNENILRESLKNGTGLSAQINGIISGGGNTVAVLTQNNAQILNRSITFNNKNQNLGQSHSIPINNQNNHHYEQISTQESSGSHFYQPSTFLNKSIESSSSRGIIISAKYQQNANAGTINQIIRQNSGDQVKNEIEMNNSIIQGKQKINLTMGGTQYDNNCFKLITREDNGNSQHIYSHQQQQLPLKHFQNIKNGSFKEQAASPHLSSIQEIANQQPQNMIFTAASNTQSKFYQQQNNNQRQPIQRASRNITGHLQQQNSDSTIEAKKDIRKQSQNTTQEKFYPQRQQYNSTNTQNNVACNSNPQVFNQNLNGGTNIQQLKQHSQQKGFNIKNEVKISLEFVNQNGQTQQDNEGVQNVKRRQSNKSKNHRMKDGAEMIKEEQHEEISDDELDQNKGSISKPIKVRIHEKSIDDYQSQDSIQVSSQPILSQTGQIERPNNRLGCSRAFHKDVFKESVNEYSSLPQNYHPNQCGAHSMPRSNNHNNQSFQENDQNVSKTSSSATSLTISKQGISGSMQNQQNTYQGSSISPKPNKWQQSTKDTNTSINISMTQGGKFQEMQRDVNIMYLGQDFTSSNAHNNYRAIQQKKKASAGIKLNPIHRIPGNESQYTSANNQNFHNQF</sequence>
<accession>A0A078AAF9</accession>
<gene>
    <name evidence="2" type="primary">Contig15405.g16427</name>
    <name evidence="2" type="ORF">STYLEM_7557</name>
</gene>
<dbReference type="Proteomes" id="UP000039865">
    <property type="component" value="Unassembled WGS sequence"/>
</dbReference>
<feature type="compositionally biased region" description="Basic residues" evidence="1">
    <location>
        <begin position="829"/>
        <end position="841"/>
    </location>
</feature>
<feature type="compositionally biased region" description="Polar residues" evidence="1">
    <location>
        <begin position="948"/>
        <end position="1011"/>
    </location>
</feature>
<proteinExistence type="predicted"/>
<feature type="region of interest" description="Disordered" evidence="1">
    <location>
        <begin position="764"/>
        <end position="783"/>
    </location>
</feature>
<evidence type="ECO:0000256" key="1">
    <source>
        <dbReference type="SAM" id="MobiDB-lite"/>
    </source>
</evidence>
<feature type="compositionally biased region" description="Polar residues" evidence="1">
    <location>
        <begin position="816"/>
        <end position="826"/>
    </location>
</feature>
<feature type="region of interest" description="Disordered" evidence="1">
    <location>
        <begin position="1"/>
        <end position="65"/>
    </location>
</feature>